<keyword evidence="2" id="KW-1185">Reference proteome</keyword>
<comment type="caution">
    <text evidence="1">The sequence shown here is derived from an EMBL/GenBank/DDBJ whole genome shotgun (WGS) entry which is preliminary data.</text>
</comment>
<accession>A0A4R3LIM6</accession>
<dbReference type="Proteomes" id="UP000294599">
    <property type="component" value="Unassembled WGS sequence"/>
</dbReference>
<protein>
    <submittedName>
        <fullName evidence="1">Uncharacterized protein</fullName>
    </submittedName>
</protein>
<name>A0A4R3LIM6_9GAMM</name>
<evidence type="ECO:0000313" key="1">
    <source>
        <dbReference type="EMBL" id="TCT00014.1"/>
    </source>
</evidence>
<feature type="non-terminal residue" evidence="1">
    <location>
        <position position="1"/>
    </location>
</feature>
<gene>
    <name evidence="1" type="ORF">EDC25_1041</name>
</gene>
<proteinExistence type="predicted"/>
<dbReference type="AlphaFoldDB" id="A0A4R3LIM6"/>
<evidence type="ECO:0000313" key="2">
    <source>
        <dbReference type="Proteomes" id="UP000294599"/>
    </source>
</evidence>
<reference evidence="1 2" key="1">
    <citation type="submission" date="2019-03" db="EMBL/GenBank/DDBJ databases">
        <title>Genomic Encyclopedia of Type Strains, Phase IV (KMG-IV): sequencing the most valuable type-strain genomes for metagenomic binning, comparative biology and taxonomic classification.</title>
        <authorList>
            <person name="Goeker M."/>
        </authorList>
    </citation>
    <scope>NUCLEOTIDE SEQUENCE [LARGE SCALE GENOMIC DNA]</scope>
    <source>
        <strain evidence="1 2">DSM 21944</strain>
    </source>
</reference>
<dbReference type="EMBL" id="SMAF01000004">
    <property type="protein sequence ID" value="TCT00014.1"/>
    <property type="molecule type" value="Genomic_DNA"/>
</dbReference>
<organism evidence="1 2">
    <name type="scientific">Pseudofulvimonas gallinarii</name>
    <dbReference type="NCBI Taxonomy" id="634155"/>
    <lineage>
        <taxon>Bacteria</taxon>
        <taxon>Pseudomonadati</taxon>
        <taxon>Pseudomonadota</taxon>
        <taxon>Gammaproteobacteria</taxon>
        <taxon>Lysobacterales</taxon>
        <taxon>Rhodanobacteraceae</taxon>
        <taxon>Pseudofulvimonas</taxon>
    </lineage>
</organism>
<sequence>DEDYLKLKVIASFLPALPQNVRLDPH</sequence>